<evidence type="ECO:0000256" key="3">
    <source>
        <dbReference type="ARBA" id="ARBA00022598"/>
    </source>
</evidence>
<evidence type="ECO:0000256" key="9">
    <source>
        <dbReference type="ARBA" id="ARBA00023211"/>
    </source>
</evidence>
<dbReference type="PROSITE" id="PS50975">
    <property type="entry name" value="ATP_GRASP"/>
    <property type="match status" value="1"/>
</dbReference>
<dbReference type="SUPFAM" id="SSF52440">
    <property type="entry name" value="PreATP-grasp domain"/>
    <property type="match status" value="1"/>
</dbReference>
<dbReference type="InterPro" id="IPR011761">
    <property type="entry name" value="ATP-grasp"/>
</dbReference>
<dbReference type="Gene3D" id="3.40.50.20">
    <property type="match status" value="1"/>
</dbReference>
<dbReference type="PANTHER" id="PTHR21621:SF4">
    <property type="entry name" value="GLUTATHIONE SYNTHETASE"/>
    <property type="match status" value="1"/>
</dbReference>
<evidence type="ECO:0000256" key="1">
    <source>
        <dbReference type="ARBA" id="ARBA00001936"/>
    </source>
</evidence>
<dbReference type="InterPro" id="IPR016185">
    <property type="entry name" value="PreATP-grasp_dom_sf"/>
</dbReference>
<keyword evidence="9" id="KW-0464">Manganese</keyword>
<dbReference type="GO" id="GO:0004363">
    <property type="term" value="F:glutathione synthase activity"/>
    <property type="evidence" value="ECO:0007669"/>
    <property type="project" value="UniProtKB-EC"/>
</dbReference>
<dbReference type="Gene3D" id="3.30.1490.20">
    <property type="entry name" value="ATP-grasp fold, A domain"/>
    <property type="match status" value="1"/>
</dbReference>
<comment type="cofactor">
    <cofactor evidence="1">
        <name>Mn(2+)</name>
        <dbReference type="ChEBI" id="CHEBI:29035"/>
    </cofactor>
</comment>
<dbReference type="InterPro" id="IPR004218">
    <property type="entry name" value="GSHS_ATP-bd"/>
</dbReference>
<dbReference type="Proteomes" id="UP000765845">
    <property type="component" value="Unassembled WGS sequence"/>
</dbReference>
<evidence type="ECO:0000259" key="11">
    <source>
        <dbReference type="PROSITE" id="PS50975"/>
    </source>
</evidence>
<keyword evidence="7 10" id="KW-0067">ATP-binding</keyword>
<reference evidence="12 13" key="1">
    <citation type="submission" date="2020-04" db="EMBL/GenBank/DDBJ databases">
        <authorList>
            <person name="Yoon J."/>
        </authorList>
    </citation>
    <scope>NUCLEOTIDE SEQUENCE [LARGE SCALE GENOMIC DNA]</scope>
    <source>
        <strain evidence="12 13">KMU-166</strain>
    </source>
</reference>
<comment type="catalytic activity">
    <reaction evidence="10">
        <text>gamma-L-glutamyl-L-cysteine + glycine + ATP = glutathione + ADP + phosphate + H(+)</text>
        <dbReference type="Rhea" id="RHEA:13557"/>
        <dbReference type="ChEBI" id="CHEBI:15378"/>
        <dbReference type="ChEBI" id="CHEBI:30616"/>
        <dbReference type="ChEBI" id="CHEBI:43474"/>
        <dbReference type="ChEBI" id="CHEBI:57305"/>
        <dbReference type="ChEBI" id="CHEBI:57925"/>
        <dbReference type="ChEBI" id="CHEBI:58173"/>
        <dbReference type="ChEBI" id="CHEBI:456216"/>
        <dbReference type="EC" id="6.3.2.3"/>
    </reaction>
</comment>
<dbReference type="NCBIfam" id="TIGR01380">
    <property type="entry name" value="glut_syn"/>
    <property type="match status" value="1"/>
</dbReference>
<feature type="domain" description="ATP-grasp" evidence="11">
    <location>
        <begin position="126"/>
        <end position="311"/>
    </location>
</feature>
<protein>
    <recommendedName>
        <fullName evidence="10">Glutathione synthetase</fullName>
        <ecNumber evidence="10">6.3.2.3</ecNumber>
    </recommendedName>
    <alternativeName>
        <fullName evidence="10">GSH synthetase</fullName>
        <shortName evidence="10">GSH-S</shortName>
        <shortName evidence="10">GSHase</shortName>
    </alternativeName>
    <alternativeName>
        <fullName evidence="10">Glutathione synthase</fullName>
    </alternativeName>
</protein>
<dbReference type="HAMAP" id="MF_00162">
    <property type="entry name" value="GSH_S"/>
    <property type="match status" value="1"/>
</dbReference>
<dbReference type="Gene3D" id="3.30.470.20">
    <property type="entry name" value="ATP-grasp fold, B domain"/>
    <property type="match status" value="1"/>
</dbReference>
<accession>A0ABX1GHV4</accession>
<comment type="caution">
    <text evidence="12">The sequence shown here is derived from an EMBL/GenBank/DDBJ whole genome shotgun (WGS) entry which is preliminary data.</text>
</comment>
<dbReference type="NCBIfam" id="NF003573">
    <property type="entry name" value="PRK05246.1"/>
    <property type="match status" value="1"/>
</dbReference>
<keyword evidence="6 10" id="KW-0547">Nucleotide-binding</keyword>
<evidence type="ECO:0000256" key="7">
    <source>
        <dbReference type="ARBA" id="ARBA00022840"/>
    </source>
</evidence>
<keyword evidence="5" id="KW-0479">Metal-binding</keyword>
<dbReference type="Pfam" id="PF02955">
    <property type="entry name" value="GSH-S_ATP"/>
    <property type="match status" value="1"/>
</dbReference>
<dbReference type="PANTHER" id="PTHR21621">
    <property type="entry name" value="RIBOSOMAL PROTEIN S6 MODIFICATION PROTEIN"/>
    <property type="match status" value="1"/>
</dbReference>
<evidence type="ECO:0000256" key="2">
    <source>
        <dbReference type="ARBA" id="ARBA00001946"/>
    </source>
</evidence>
<dbReference type="SUPFAM" id="SSF56059">
    <property type="entry name" value="Glutathione synthetase ATP-binding domain-like"/>
    <property type="match status" value="1"/>
</dbReference>
<keyword evidence="8" id="KW-0460">Magnesium</keyword>
<dbReference type="InterPro" id="IPR013815">
    <property type="entry name" value="ATP_grasp_subdomain_1"/>
</dbReference>
<dbReference type="RefSeq" id="WP_168451017.1">
    <property type="nucleotide sequence ID" value="NZ_JAAWWK010000005.1"/>
</dbReference>
<evidence type="ECO:0000313" key="12">
    <source>
        <dbReference type="EMBL" id="NKI18481.1"/>
    </source>
</evidence>
<comment type="pathway">
    <text evidence="10">Sulfur metabolism; glutathione biosynthesis; glutathione from L-cysteine and L-glutamate: step 2/2.</text>
</comment>
<sequence length="320" mass="35850">MTIRLGVVMDPITQVNYKKDSTLAMLWAAMGRSWDIHYMCLPDLYIENGRARARSQSLRAFRNPDAFYELGECQDIDLGDLDVILMRKDPPFDNEFLYATHILELAERQGALVVNRPQSLRDCNEKLFALQFPQCAPRQLVSRDPRRLREFYRQHGDVIMKPLDGMGGSSIFRLREGDPNVSVILETLTNHGQEMIMAQVYLPAITDGDKRILLIDGEPVEYCLARIPAAGETRGNLAAGGTGRAQPLNDRDRWIAEQVGPVAREKGLLLVGLDVIGDALTEINVTSPTCLREIDAQYGTDIAARLLDCIAGKLKDRKPL</sequence>
<evidence type="ECO:0000256" key="8">
    <source>
        <dbReference type="ARBA" id="ARBA00022842"/>
    </source>
</evidence>
<dbReference type="Pfam" id="PF02951">
    <property type="entry name" value="GSH-S_N"/>
    <property type="match status" value="1"/>
</dbReference>
<organism evidence="12 13">
    <name type="scientific">Spongiibacter thalassae</name>
    <dbReference type="NCBI Taxonomy" id="2721624"/>
    <lineage>
        <taxon>Bacteria</taxon>
        <taxon>Pseudomonadati</taxon>
        <taxon>Pseudomonadota</taxon>
        <taxon>Gammaproteobacteria</taxon>
        <taxon>Cellvibrionales</taxon>
        <taxon>Spongiibacteraceae</taxon>
        <taxon>Spongiibacter</taxon>
    </lineage>
</organism>
<dbReference type="EMBL" id="JAAWWK010000005">
    <property type="protein sequence ID" value="NKI18481.1"/>
    <property type="molecule type" value="Genomic_DNA"/>
</dbReference>
<gene>
    <name evidence="10 12" type="primary">gshB</name>
    <name evidence="12" type="ORF">HCU74_13780</name>
</gene>
<comment type="cofactor">
    <cofactor evidence="2">
        <name>Mg(2+)</name>
        <dbReference type="ChEBI" id="CHEBI:18420"/>
    </cofactor>
</comment>
<evidence type="ECO:0000256" key="4">
    <source>
        <dbReference type="ARBA" id="ARBA00022684"/>
    </source>
</evidence>
<name>A0ABX1GHV4_9GAMM</name>
<keyword evidence="3 10" id="KW-0436">Ligase</keyword>
<dbReference type="InterPro" id="IPR006284">
    <property type="entry name" value="Glut_synth_pro"/>
</dbReference>
<proteinExistence type="inferred from homology"/>
<keyword evidence="13" id="KW-1185">Reference proteome</keyword>
<dbReference type="EC" id="6.3.2.3" evidence="10"/>
<evidence type="ECO:0000256" key="6">
    <source>
        <dbReference type="ARBA" id="ARBA00022741"/>
    </source>
</evidence>
<evidence type="ECO:0000313" key="13">
    <source>
        <dbReference type="Proteomes" id="UP000765845"/>
    </source>
</evidence>
<comment type="similarity">
    <text evidence="10">Belongs to the prokaryotic GSH synthase family.</text>
</comment>
<evidence type="ECO:0000256" key="10">
    <source>
        <dbReference type="HAMAP-Rule" id="MF_00162"/>
    </source>
</evidence>
<dbReference type="InterPro" id="IPR004215">
    <property type="entry name" value="GSHS_N"/>
</dbReference>
<evidence type="ECO:0000256" key="5">
    <source>
        <dbReference type="ARBA" id="ARBA00022723"/>
    </source>
</evidence>
<keyword evidence="4 10" id="KW-0317">Glutathione biosynthesis</keyword>